<accession>A0AA38WL69</accession>
<comment type="caution">
    <text evidence="1">The sequence shown here is derived from an EMBL/GenBank/DDBJ whole genome shotgun (WGS) entry which is preliminary data.</text>
</comment>
<gene>
    <name evidence="1" type="ORF">OSB04_016561</name>
</gene>
<protein>
    <recommendedName>
        <fullName evidence="3">Transposase MuDR plant domain-containing protein</fullName>
    </recommendedName>
</protein>
<keyword evidence="2" id="KW-1185">Reference proteome</keyword>
<organism evidence="1 2">
    <name type="scientific">Centaurea solstitialis</name>
    <name type="common">yellow star-thistle</name>
    <dbReference type="NCBI Taxonomy" id="347529"/>
    <lineage>
        <taxon>Eukaryota</taxon>
        <taxon>Viridiplantae</taxon>
        <taxon>Streptophyta</taxon>
        <taxon>Embryophyta</taxon>
        <taxon>Tracheophyta</taxon>
        <taxon>Spermatophyta</taxon>
        <taxon>Magnoliopsida</taxon>
        <taxon>eudicotyledons</taxon>
        <taxon>Gunneridae</taxon>
        <taxon>Pentapetalae</taxon>
        <taxon>asterids</taxon>
        <taxon>campanulids</taxon>
        <taxon>Asterales</taxon>
        <taxon>Asteraceae</taxon>
        <taxon>Carduoideae</taxon>
        <taxon>Cardueae</taxon>
        <taxon>Centaureinae</taxon>
        <taxon>Centaurea</taxon>
    </lineage>
</organism>
<evidence type="ECO:0008006" key="3">
    <source>
        <dbReference type="Google" id="ProtNLM"/>
    </source>
</evidence>
<name>A0AA38WL69_9ASTR</name>
<dbReference type="EMBL" id="JARYMX010000004">
    <property type="protein sequence ID" value="KAJ9552516.1"/>
    <property type="molecule type" value="Genomic_DNA"/>
</dbReference>
<dbReference type="Proteomes" id="UP001172457">
    <property type="component" value="Chromosome 4"/>
</dbReference>
<evidence type="ECO:0000313" key="1">
    <source>
        <dbReference type="EMBL" id="KAJ9552516.1"/>
    </source>
</evidence>
<proteinExistence type="predicted"/>
<reference evidence="1" key="1">
    <citation type="submission" date="2023-03" db="EMBL/GenBank/DDBJ databases">
        <title>Chromosome-scale reference genome and RAD-based genetic map of yellow starthistle (Centaurea solstitialis) reveal putative structural variation and QTLs associated with invader traits.</title>
        <authorList>
            <person name="Reatini B."/>
            <person name="Cang F.A."/>
            <person name="Jiang Q."/>
            <person name="Mckibben M.T.W."/>
            <person name="Barker M.S."/>
            <person name="Rieseberg L.H."/>
            <person name="Dlugosch K.M."/>
        </authorList>
    </citation>
    <scope>NUCLEOTIDE SEQUENCE</scope>
    <source>
        <strain evidence="1">CAN-66</strain>
        <tissue evidence="1">Leaf</tissue>
    </source>
</reference>
<evidence type="ECO:0000313" key="2">
    <source>
        <dbReference type="Proteomes" id="UP001172457"/>
    </source>
</evidence>
<sequence length="314" mass="35917">MEDSRISRKGKIGLRKCFAPRRSSLAIAKMARTEKHTPEETRQETTDRGSYQTNMNNAIYQFANDDDVPMFWDAIYHTLPKPLTLYVVQCFGDNPYGGTSTSNVFSHKPQHFSAQQYPHQSQQFAAQHFPQTHQSTFPEQLQDDFQHGDGEEVQNHVDVAAEILGIPLNDDANDADDIVVTNGEEDGIRNKFWGMPDPLPCPPLDIKPRTNLSYQPTSHVKLFQNFESKKDLRLAVGLKCVHENLQVKERYEPVCVNDGCEWHLILAVVEKGHVMLQVRRFDDVHTCLRTQIQANNHNTTPQVLGHMLKEELRD</sequence>
<dbReference type="AlphaFoldDB" id="A0AA38WL69"/>